<dbReference type="InterPro" id="IPR000034">
    <property type="entry name" value="Laminin_IV"/>
</dbReference>
<dbReference type="InterPro" id="IPR000742">
    <property type="entry name" value="EGF"/>
</dbReference>
<dbReference type="AlphaFoldDB" id="A0A7J5YNR1"/>
<dbReference type="FunFam" id="2.10.25.10:FF:000106">
    <property type="entry name" value="Heparan sulfate proteoglycan 2"/>
    <property type="match status" value="1"/>
</dbReference>
<keyword evidence="7 10" id="KW-1015">Disulfide bond</keyword>
<dbReference type="PROSITE" id="PS01248">
    <property type="entry name" value="EGF_LAM_1"/>
    <property type="match status" value="2"/>
</dbReference>
<name>A0A7J5YNR1_DISMA</name>
<dbReference type="Gene3D" id="2.10.25.10">
    <property type="entry name" value="Laminin"/>
    <property type="match status" value="4"/>
</dbReference>
<dbReference type="SUPFAM" id="SSF57196">
    <property type="entry name" value="EGF/Laminin"/>
    <property type="match status" value="3"/>
</dbReference>
<evidence type="ECO:0000256" key="4">
    <source>
        <dbReference type="ARBA" id="ARBA00022729"/>
    </source>
</evidence>
<dbReference type="InterPro" id="IPR056863">
    <property type="entry name" value="LMN_ATRN_NET-like_EGF"/>
</dbReference>
<keyword evidence="15" id="KW-1185">Reference proteome</keyword>
<evidence type="ECO:0000256" key="10">
    <source>
        <dbReference type="PROSITE-ProRule" id="PRU00460"/>
    </source>
</evidence>
<evidence type="ECO:0000256" key="5">
    <source>
        <dbReference type="ARBA" id="ARBA00022737"/>
    </source>
</evidence>
<keyword evidence="4" id="KW-0732">Signal</keyword>
<dbReference type="PROSITE" id="PS01186">
    <property type="entry name" value="EGF_2"/>
    <property type="match status" value="1"/>
</dbReference>
<reference evidence="14 15" key="1">
    <citation type="submission" date="2020-03" db="EMBL/GenBank/DDBJ databases">
        <title>Dissostichus mawsoni Genome sequencing and assembly.</title>
        <authorList>
            <person name="Park H."/>
        </authorList>
    </citation>
    <scope>NUCLEOTIDE SEQUENCE [LARGE SCALE GENOMIC DNA]</scope>
    <source>
        <strain evidence="14">DM0001</strain>
        <tissue evidence="14">Muscle</tissue>
    </source>
</reference>
<comment type="subcellular location">
    <subcellularLocation>
        <location evidence="1">Secreted</location>
        <location evidence="1">Extracellular space</location>
        <location evidence="1">Extracellular matrix</location>
        <location evidence="1">Basement membrane</location>
    </subcellularLocation>
</comment>
<dbReference type="GO" id="GO:0005604">
    <property type="term" value="C:basement membrane"/>
    <property type="evidence" value="ECO:0007669"/>
    <property type="project" value="UniProtKB-SubCell"/>
</dbReference>
<dbReference type="GO" id="GO:0009887">
    <property type="term" value="P:animal organ morphogenesis"/>
    <property type="evidence" value="ECO:0007669"/>
    <property type="project" value="TreeGrafter"/>
</dbReference>
<dbReference type="PANTHER" id="PTHR10574:SF444">
    <property type="entry name" value="BASEMENT MEMBRANE-SPECIFIC HEPARAN SULFATE PROTEOGLYCAN CORE PROTEIN"/>
    <property type="match status" value="1"/>
</dbReference>
<keyword evidence="9 10" id="KW-0424">Laminin EGF-like domain</keyword>
<feature type="region of interest" description="Disordered" evidence="11">
    <location>
        <begin position="388"/>
        <end position="411"/>
    </location>
</feature>
<protein>
    <submittedName>
        <fullName evidence="14">Uncharacterized protein</fullName>
    </submittedName>
</protein>
<evidence type="ECO:0000256" key="1">
    <source>
        <dbReference type="ARBA" id="ARBA00004302"/>
    </source>
</evidence>
<comment type="caution">
    <text evidence="14">The sequence shown here is derived from an EMBL/GenBank/DDBJ whole genome shotgun (WGS) entry which is preliminary data.</text>
</comment>
<dbReference type="CDD" id="cd00055">
    <property type="entry name" value="EGF_Lam"/>
    <property type="match status" value="4"/>
</dbReference>
<feature type="domain" description="Laminin EGF-like" evidence="12">
    <location>
        <begin position="471"/>
        <end position="516"/>
    </location>
</feature>
<dbReference type="PRINTS" id="PR00011">
    <property type="entry name" value="EGFLAMININ"/>
</dbReference>
<organism evidence="14 15">
    <name type="scientific">Dissostichus mawsoni</name>
    <name type="common">Antarctic cod</name>
    <dbReference type="NCBI Taxonomy" id="36200"/>
    <lineage>
        <taxon>Eukaryota</taxon>
        <taxon>Metazoa</taxon>
        <taxon>Chordata</taxon>
        <taxon>Craniata</taxon>
        <taxon>Vertebrata</taxon>
        <taxon>Euteleostomi</taxon>
        <taxon>Actinopterygii</taxon>
        <taxon>Neopterygii</taxon>
        <taxon>Teleostei</taxon>
        <taxon>Neoteleostei</taxon>
        <taxon>Acanthomorphata</taxon>
        <taxon>Eupercaria</taxon>
        <taxon>Perciformes</taxon>
        <taxon>Notothenioidei</taxon>
        <taxon>Nototheniidae</taxon>
        <taxon>Dissostichus</taxon>
    </lineage>
</organism>
<keyword evidence="5" id="KW-0677">Repeat</keyword>
<feature type="disulfide bond" evidence="10">
    <location>
        <begin position="329"/>
        <end position="338"/>
    </location>
</feature>
<dbReference type="Pfam" id="PF00052">
    <property type="entry name" value="Laminin_B"/>
    <property type="match status" value="1"/>
</dbReference>
<evidence type="ECO:0000256" key="11">
    <source>
        <dbReference type="SAM" id="MobiDB-lite"/>
    </source>
</evidence>
<keyword evidence="8" id="KW-0325">Glycoprotein</keyword>
<evidence type="ECO:0000256" key="7">
    <source>
        <dbReference type="ARBA" id="ARBA00023157"/>
    </source>
</evidence>
<dbReference type="InterPro" id="IPR002049">
    <property type="entry name" value="LE_dom"/>
</dbReference>
<dbReference type="InterPro" id="IPR050440">
    <property type="entry name" value="Laminin/Netrin_ECM"/>
</dbReference>
<comment type="caution">
    <text evidence="10">Lacks conserved residue(s) required for the propagation of feature annotation.</text>
</comment>
<dbReference type="GO" id="GO:0009888">
    <property type="term" value="P:tissue development"/>
    <property type="evidence" value="ECO:0007669"/>
    <property type="project" value="TreeGrafter"/>
</dbReference>
<dbReference type="Proteomes" id="UP000518266">
    <property type="component" value="Unassembled WGS sequence"/>
</dbReference>
<dbReference type="OrthoDB" id="8892966at2759"/>
<dbReference type="PROSITE" id="PS50027">
    <property type="entry name" value="EGF_LAM_2"/>
    <property type="match status" value="3"/>
</dbReference>
<keyword evidence="2" id="KW-0964">Secreted</keyword>
<gene>
    <name evidence="14" type="ORF">F7725_019806</name>
</gene>
<feature type="disulfide bond" evidence="10">
    <location>
        <begin position="489"/>
        <end position="498"/>
    </location>
</feature>
<evidence type="ECO:0000256" key="9">
    <source>
        <dbReference type="ARBA" id="ARBA00023292"/>
    </source>
</evidence>
<evidence type="ECO:0000256" key="8">
    <source>
        <dbReference type="ARBA" id="ARBA00023180"/>
    </source>
</evidence>
<dbReference type="SMART" id="SM00281">
    <property type="entry name" value="LamB"/>
    <property type="match status" value="1"/>
</dbReference>
<evidence type="ECO:0000313" key="15">
    <source>
        <dbReference type="Proteomes" id="UP000518266"/>
    </source>
</evidence>
<dbReference type="EMBL" id="JAAKFY010000011">
    <property type="protein sequence ID" value="KAF3850087.1"/>
    <property type="molecule type" value="Genomic_DNA"/>
</dbReference>
<dbReference type="PANTHER" id="PTHR10574">
    <property type="entry name" value="NETRIN/LAMININ-RELATED"/>
    <property type="match status" value="1"/>
</dbReference>
<evidence type="ECO:0000256" key="6">
    <source>
        <dbReference type="ARBA" id="ARBA00022869"/>
    </source>
</evidence>
<accession>A0A7J5YNR1</accession>
<keyword evidence="3" id="KW-0272">Extracellular matrix</keyword>
<dbReference type="Pfam" id="PF00053">
    <property type="entry name" value="EGF_laminin"/>
    <property type="match status" value="3"/>
</dbReference>
<feature type="domain" description="Laminin EGF-like" evidence="12">
    <location>
        <begin position="310"/>
        <end position="359"/>
    </location>
</feature>
<feature type="domain" description="Laminin IV type A" evidence="13">
    <location>
        <begin position="118"/>
        <end position="294"/>
    </location>
</feature>
<feature type="disulfide bond" evidence="10">
    <location>
        <begin position="646"/>
        <end position="655"/>
    </location>
</feature>
<proteinExistence type="predicted"/>
<dbReference type="PROSITE" id="PS51115">
    <property type="entry name" value="LAMININ_IVA"/>
    <property type="match status" value="1"/>
</dbReference>
<evidence type="ECO:0000313" key="14">
    <source>
        <dbReference type="EMBL" id="KAF3850087.1"/>
    </source>
</evidence>
<evidence type="ECO:0000256" key="2">
    <source>
        <dbReference type="ARBA" id="ARBA00022525"/>
    </source>
</evidence>
<evidence type="ECO:0000259" key="13">
    <source>
        <dbReference type="PROSITE" id="PS51115"/>
    </source>
</evidence>
<feature type="domain" description="Laminin EGF-like" evidence="12">
    <location>
        <begin position="614"/>
        <end position="669"/>
    </location>
</feature>
<dbReference type="SMART" id="SM00180">
    <property type="entry name" value="EGF_Lam"/>
    <property type="match status" value="4"/>
</dbReference>
<evidence type="ECO:0000259" key="12">
    <source>
        <dbReference type="PROSITE" id="PS50027"/>
    </source>
</evidence>
<dbReference type="Pfam" id="PF24973">
    <property type="entry name" value="EGF_LMN_ATRN"/>
    <property type="match status" value="1"/>
</dbReference>
<keyword evidence="6" id="KW-0084">Basement membrane</keyword>
<evidence type="ECO:0000256" key="3">
    <source>
        <dbReference type="ARBA" id="ARBA00022530"/>
    </source>
</evidence>
<sequence>MSKVKTEGAESVSIATTTQLESTVRHVLRDFTDPPRCAVGYMGYPSCQRCNCSVEGSTNADPCVTPCVCKENVEEETVTAVNWDSSTCKVTIQEAATNAPVWASPASARPPHGDHSDGLAPAWRNRRRVWSVHRQTPPYLSVRHSDVVNDLGSAYYWNAPELYLGNKISAYGGSLVYTVSYTTDQHEPMAIRVTSQPDLIIEIIDRRFGQPVYPSSQSTNHIPLSPANFLVAESAQPIGRRDFLSVLANVTRVMVRASYSTETSAVYRLHSFSMEVANPSAGGERRAAATCVPGFRRVNGNLYGGVCEACRCHGHSTQCHEVTGHCLDCSHHTYGPHCDTCLPGYYGNATRGSSADCQPCACPLNLPISAPPAISGERGSCCVTSASPGTQDHAVKDVPTDSSAGPLSPGDPVSPAIAMTTWTCPYPAAAIQSQASVCSVVKVTAARLATVALTVTTETRSQRKTANPVSHTNGSVSEVCNKETGRCECKQNVAGRQCDECIPNCWWDAELQDCVPCGCSPPGSMFSALRRRGRCICRPGFVGRHCDLRRQGYERRETRRPVERVPLAAVHQRWGGSSRTGGCPRGGVQAEHRGNTPGMPQTHGISTGGVCVPCHCNSFGSKSSTVMKPCSHVGNNCDTNTGQCICPPNTIGERCDHCAPTTGAMTSPPDARRAAAAWSAR</sequence>